<proteinExistence type="predicted"/>
<sequence length="92" mass="10498">MKILPSGSKSCKDSTINSLSRCEKSEKTRIKNKDKPKIENIKIDTVENKTLKTTNWEGMGPKLFKFLLNICMLALIILPVFSENISYTPKHQ</sequence>
<organism evidence="1 2">
    <name type="scientific">Meloidogyne enterolobii</name>
    <name type="common">Root-knot nematode worm</name>
    <name type="synonym">Meloidogyne mayaguensis</name>
    <dbReference type="NCBI Taxonomy" id="390850"/>
    <lineage>
        <taxon>Eukaryota</taxon>
        <taxon>Metazoa</taxon>
        <taxon>Ecdysozoa</taxon>
        <taxon>Nematoda</taxon>
        <taxon>Chromadorea</taxon>
        <taxon>Rhabditida</taxon>
        <taxon>Tylenchina</taxon>
        <taxon>Tylenchomorpha</taxon>
        <taxon>Tylenchoidea</taxon>
        <taxon>Meloidogynidae</taxon>
        <taxon>Meloidogyninae</taxon>
        <taxon>Meloidogyne</taxon>
    </lineage>
</organism>
<keyword evidence="2" id="KW-1185">Reference proteome</keyword>
<protein>
    <submittedName>
        <fullName evidence="1">Uncharacterized protein</fullName>
    </submittedName>
</protein>
<dbReference type="EMBL" id="CAVMJV010000028">
    <property type="protein sequence ID" value="CAK5075872.1"/>
    <property type="molecule type" value="Genomic_DNA"/>
</dbReference>
<gene>
    <name evidence="1" type="ORF">MENTE1834_LOCUS22700</name>
</gene>
<dbReference type="Proteomes" id="UP001497535">
    <property type="component" value="Unassembled WGS sequence"/>
</dbReference>
<comment type="caution">
    <text evidence="1">The sequence shown here is derived from an EMBL/GenBank/DDBJ whole genome shotgun (WGS) entry which is preliminary data.</text>
</comment>
<reference evidence="1" key="1">
    <citation type="submission" date="2023-11" db="EMBL/GenBank/DDBJ databases">
        <authorList>
            <person name="Poullet M."/>
        </authorList>
    </citation>
    <scope>NUCLEOTIDE SEQUENCE</scope>
    <source>
        <strain evidence="1">E1834</strain>
    </source>
</reference>
<evidence type="ECO:0000313" key="2">
    <source>
        <dbReference type="Proteomes" id="UP001497535"/>
    </source>
</evidence>
<name>A0ACB0ZA35_MELEN</name>
<evidence type="ECO:0000313" key="1">
    <source>
        <dbReference type="EMBL" id="CAK5075872.1"/>
    </source>
</evidence>
<accession>A0ACB0ZA35</accession>